<dbReference type="InParanoid" id="A0A1B7MQ98"/>
<evidence type="ECO:0000256" key="1">
    <source>
        <dbReference type="SAM" id="MobiDB-lite"/>
    </source>
</evidence>
<sequence length="95" mass="10698">MYKLMVFHFNTIPYASLSRRSITHSPPYSVSIRVDAWSLFAATAGPDDDFAFAQTAQRRMNINEHIIPLFDGATRETQGRRRGHGDDSSRGAPSR</sequence>
<organism evidence="2 3">
    <name type="scientific">Rhizopogon vinicolor AM-OR11-026</name>
    <dbReference type="NCBI Taxonomy" id="1314800"/>
    <lineage>
        <taxon>Eukaryota</taxon>
        <taxon>Fungi</taxon>
        <taxon>Dikarya</taxon>
        <taxon>Basidiomycota</taxon>
        <taxon>Agaricomycotina</taxon>
        <taxon>Agaricomycetes</taxon>
        <taxon>Agaricomycetidae</taxon>
        <taxon>Boletales</taxon>
        <taxon>Suillineae</taxon>
        <taxon>Rhizopogonaceae</taxon>
        <taxon>Rhizopogon</taxon>
    </lineage>
</organism>
<evidence type="ECO:0000313" key="3">
    <source>
        <dbReference type="Proteomes" id="UP000092154"/>
    </source>
</evidence>
<evidence type="ECO:0000313" key="2">
    <source>
        <dbReference type="EMBL" id="OAX34784.1"/>
    </source>
</evidence>
<dbReference type="Proteomes" id="UP000092154">
    <property type="component" value="Unassembled WGS sequence"/>
</dbReference>
<keyword evidence="3" id="KW-1185">Reference proteome</keyword>
<gene>
    <name evidence="2" type="ORF">K503DRAFT_774182</name>
</gene>
<name>A0A1B7MQ98_9AGAM</name>
<reference evidence="2 3" key="1">
    <citation type="submission" date="2016-06" db="EMBL/GenBank/DDBJ databases">
        <title>Comparative genomics of the ectomycorrhizal sister species Rhizopogon vinicolor and Rhizopogon vesiculosus (Basidiomycota: Boletales) reveals a divergence of the mating type B locus.</title>
        <authorList>
            <consortium name="DOE Joint Genome Institute"/>
            <person name="Mujic A.B."/>
            <person name="Kuo A."/>
            <person name="Tritt A."/>
            <person name="Lipzen A."/>
            <person name="Chen C."/>
            <person name="Johnson J."/>
            <person name="Sharma A."/>
            <person name="Barry K."/>
            <person name="Grigoriev I.V."/>
            <person name="Spatafora J.W."/>
        </authorList>
    </citation>
    <scope>NUCLEOTIDE SEQUENCE [LARGE SCALE GENOMIC DNA]</scope>
    <source>
        <strain evidence="2 3">AM-OR11-026</strain>
    </source>
</reference>
<dbReference type="AlphaFoldDB" id="A0A1B7MQ98"/>
<protein>
    <submittedName>
        <fullName evidence="2">Uncharacterized protein</fullName>
    </submittedName>
</protein>
<feature type="region of interest" description="Disordered" evidence="1">
    <location>
        <begin position="70"/>
        <end position="95"/>
    </location>
</feature>
<accession>A0A1B7MQ98</accession>
<feature type="compositionally biased region" description="Basic and acidic residues" evidence="1">
    <location>
        <begin position="73"/>
        <end position="89"/>
    </location>
</feature>
<dbReference type="EMBL" id="KV448568">
    <property type="protein sequence ID" value="OAX34784.1"/>
    <property type="molecule type" value="Genomic_DNA"/>
</dbReference>
<proteinExistence type="predicted"/>